<protein>
    <submittedName>
        <fullName evidence="4">Unannotated protein</fullName>
    </submittedName>
</protein>
<feature type="domain" description="Mannitol dehydrogenase N-terminal" evidence="2">
    <location>
        <begin position="23"/>
        <end position="273"/>
    </location>
</feature>
<dbReference type="GO" id="GO:0016616">
    <property type="term" value="F:oxidoreductase activity, acting on the CH-OH group of donors, NAD or NADP as acceptor"/>
    <property type="evidence" value="ECO:0007669"/>
    <property type="project" value="TreeGrafter"/>
</dbReference>
<dbReference type="InterPro" id="IPR008927">
    <property type="entry name" value="6-PGluconate_DH-like_C_sf"/>
</dbReference>
<organism evidence="4">
    <name type="scientific">freshwater metagenome</name>
    <dbReference type="NCBI Taxonomy" id="449393"/>
    <lineage>
        <taxon>unclassified sequences</taxon>
        <taxon>metagenomes</taxon>
        <taxon>ecological metagenomes</taxon>
    </lineage>
</organism>
<dbReference type="SUPFAM" id="SSF48179">
    <property type="entry name" value="6-phosphogluconate dehydrogenase C-terminal domain-like"/>
    <property type="match status" value="1"/>
</dbReference>
<dbReference type="PRINTS" id="PR00084">
    <property type="entry name" value="MTLDHDRGNASE"/>
</dbReference>
<evidence type="ECO:0000256" key="1">
    <source>
        <dbReference type="ARBA" id="ARBA00023002"/>
    </source>
</evidence>
<dbReference type="InterPro" id="IPR050988">
    <property type="entry name" value="Mannitol_DH/Oxidoreductase"/>
</dbReference>
<keyword evidence="1" id="KW-0560">Oxidoreductase</keyword>
<name>A0A6J6CBY4_9ZZZZ</name>
<evidence type="ECO:0000259" key="2">
    <source>
        <dbReference type="Pfam" id="PF01232"/>
    </source>
</evidence>
<evidence type="ECO:0000313" key="4">
    <source>
        <dbReference type="EMBL" id="CAB4547979.1"/>
    </source>
</evidence>
<dbReference type="PANTHER" id="PTHR43362:SF1">
    <property type="entry name" value="MANNITOL DEHYDROGENASE 2-RELATED"/>
    <property type="match status" value="1"/>
</dbReference>
<accession>A0A6J6CBY4</accession>
<gene>
    <name evidence="4" type="ORF">UFOPK1506_00249</name>
</gene>
<dbReference type="Pfam" id="PF08125">
    <property type="entry name" value="Mannitol_dh_C"/>
    <property type="match status" value="1"/>
</dbReference>
<dbReference type="PANTHER" id="PTHR43362">
    <property type="entry name" value="MANNITOL DEHYDROGENASE DSF1-RELATED"/>
    <property type="match status" value="1"/>
</dbReference>
<dbReference type="InterPro" id="IPR000669">
    <property type="entry name" value="Mannitol_DH"/>
</dbReference>
<proteinExistence type="predicted"/>
<dbReference type="InterPro" id="IPR013328">
    <property type="entry name" value="6PGD_dom2"/>
</dbReference>
<dbReference type="InterPro" id="IPR013131">
    <property type="entry name" value="Mannitol_DH_N"/>
</dbReference>
<dbReference type="Pfam" id="PF01232">
    <property type="entry name" value="Mannitol_dh"/>
    <property type="match status" value="1"/>
</dbReference>
<dbReference type="SUPFAM" id="SSF51735">
    <property type="entry name" value="NAD(P)-binding Rossmann-fold domains"/>
    <property type="match status" value="1"/>
</dbReference>
<evidence type="ECO:0000259" key="3">
    <source>
        <dbReference type="Pfam" id="PF08125"/>
    </source>
</evidence>
<dbReference type="Gene3D" id="3.40.50.720">
    <property type="entry name" value="NAD(P)-binding Rossmann-like Domain"/>
    <property type="match status" value="1"/>
</dbReference>
<sequence length="496" mass="53991">MVRLTKESAPGSATILSKAPKLGIVHIGLGNFHRAHFAVHTAQAVAHSGGDWGIYGYSLRSSTAAHELAAQDFLYSVVDIHPDSERTLIPGIHVGASGGPGALEEVMAFLVNEHTRIISLTITESGYCYSTETGGLDQRRSEIIHDLDDLTTPHSVIGLLAKALLARAQTHRGAVTIVSCDNLTANGATTKRVLLEFAAQLPPPDAQLLAQYINEATSFPNSMVDRIVPSTEERHRLLVQERIGVRDEIPVPAEKFSMWVLEDDFIAGRPAWEHAGVLFSSEVDRFETMKLRLLNGSHSLLSYVGALAGKETVPQARFTPYIESAVRAFMKNEMLPTFSMPSQVDADHYIEELFSRWSNTVLSDTTARIGSDGSIKLPPRITQTSLFHGKAGNATPLTALILAAWLACVAPPQGFDPGPIARAMKDPALEYLAGLSAKAEKPAHIVEQLFSEGRIFTKELNALTRLKTDVTHFFEKIQSDGVESATEDALSQITQR</sequence>
<dbReference type="InterPro" id="IPR036291">
    <property type="entry name" value="NAD(P)-bd_dom_sf"/>
</dbReference>
<reference evidence="4" key="1">
    <citation type="submission" date="2020-05" db="EMBL/GenBank/DDBJ databases">
        <authorList>
            <person name="Chiriac C."/>
            <person name="Salcher M."/>
            <person name="Ghai R."/>
            <person name="Kavagutti S V."/>
        </authorList>
    </citation>
    <scope>NUCLEOTIDE SEQUENCE</scope>
</reference>
<dbReference type="EMBL" id="CAEZSV010000026">
    <property type="protein sequence ID" value="CAB4547979.1"/>
    <property type="molecule type" value="Genomic_DNA"/>
</dbReference>
<dbReference type="AlphaFoldDB" id="A0A6J6CBY4"/>
<dbReference type="Gene3D" id="1.10.1040.10">
    <property type="entry name" value="N-(1-d-carboxylethyl)-l-norvaline Dehydrogenase, domain 2"/>
    <property type="match status" value="1"/>
</dbReference>
<feature type="domain" description="Mannitol dehydrogenase C-terminal" evidence="3">
    <location>
        <begin position="283"/>
        <end position="477"/>
    </location>
</feature>
<dbReference type="InterPro" id="IPR013118">
    <property type="entry name" value="Mannitol_DH_C"/>
</dbReference>